<sequence length="349" mass="38346">MGNLFRSKRLRSFLVCIALVPLIYGAILGVGALKSDAKSEKIPSPIVSGLKNEYAAEFPNYDPSLQPSKPIAPQGESEEVRKQEPAVDEKKEIEQGNTEGAKQPVAVKPGVKPAVKTQASAPAKQPQTPAPPVPPVKMPTEPAKPVNTGNGRPVYLTFDDGPHNVSGQILDVLDKYNAKATFFMLDGNMKQHPAAVKRMASSGHSLGLHGVTHSKTEFYKSAQSVIGEMNQARATVKNLTGIDTVLIRTPFGSSPHMTPAYKQAVIENGYKMWDWTVDSRDWAFRNARYVDSVIEQLEKQRNSTGPIVILLHERPETLAHLPALMEYLKNQNYTFQPLNSEMTPVQLGR</sequence>
<gene>
    <name evidence="4" type="ORF">D1B31_03555</name>
</gene>
<dbReference type="InterPro" id="IPR011330">
    <property type="entry name" value="Glyco_hydro/deAcase_b/a-brl"/>
</dbReference>
<dbReference type="PANTHER" id="PTHR10587">
    <property type="entry name" value="GLYCOSYL TRANSFERASE-RELATED"/>
    <property type="match status" value="1"/>
</dbReference>
<keyword evidence="2" id="KW-0472">Membrane</keyword>
<evidence type="ECO:0000313" key="4">
    <source>
        <dbReference type="EMBL" id="RHW42679.1"/>
    </source>
</evidence>
<proteinExistence type="predicted"/>
<dbReference type="GO" id="GO:0005975">
    <property type="term" value="P:carbohydrate metabolic process"/>
    <property type="evidence" value="ECO:0007669"/>
    <property type="project" value="InterPro"/>
</dbReference>
<dbReference type="Gene3D" id="3.20.20.370">
    <property type="entry name" value="Glycoside hydrolase/deacetylase"/>
    <property type="match status" value="1"/>
</dbReference>
<dbReference type="OrthoDB" id="258610at2"/>
<feature type="transmembrane region" description="Helical" evidence="2">
    <location>
        <begin position="12"/>
        <end position="33"/>
    </location>
</feature>
<dbReference type="RefSeq" id="WP_118919374.1">
    <property type="nucleotide sequence ID" value="NZ_QWEG01000002.1"/>
</dbReference>
<dbReference type="InterPro" id="IPR002509">
    <property type="entry name" value="NODB_dom"/>
</dbReference>
<feature type="compositionally biased region" description="Basic and acidic residues" evidence="1">
    <location>
        <begin position="78"/>
        <end position="94"/>
    </location>
</feature>
<accession>A0A417YY47</accession>
<evidence type="ECO:0000259" key="3">
    <source>
        <dbReference type="PROSITE" id="PS51677"/>
    </source>
</evidence>
<keyword evidence="2" id="KW-0812">Transmembrane</keyword>
<dbReference type="PROSITE" id="PS51677">
    <property type="entry name" value="NODB"/>
    <property type="match status" value="1"/>
</dbReference>
<reference evidence="4 5" key="1">
    <citation type="journal article" date="2017" name="Int. J. Syst. Evol. Microbiol.">
        <title>Bacillus notoginsengisoli sp. nov., a novel bacterium isolated from the rhizosphere of Panax notoginseng.</title>
        <authorList>
            <person name="Zhang M.Y."/>
            <person name="Cheng J."/>
            <person name="Cai Y."/>
            <person name="Zhang T.Y."/>
            <person name="Wu Y.Y."/>
            <person name="Manikprabhu D."/>
            <person name="Li W.J."/>
            <person name="Zhang Y.X."/>
        </authorList>
    </citation>
    <scope>NUCLEOTIDE SEQUENCE [LARGE SCALE GENOMIC DNA]</scope>
    <source>
        <strain evidence="4 5">JCM 30743</strain>
    </source>
</reference>
<feature type="domain" description="NodB homology" evidence="3">
    <location>
        <begin position="152"/>
        <end position="336"/>
    </location>
</feature>
<dbReference type="InterPro" id="IPR050248">
    <property type="entry name" value="Polysacc_deacetylase_ArnD"/>
</dbReference>
<dbReference type="Proteomes" id="UP000284416">
    <property type="component" value="Unassembled WGS sequence"/>
</dbReference>
<keyword evidence="5" id="KW-1185">Reference proteome</keyword>
<organism evidence="4 5">
    <name type="scientific">Neobacillus notoginsengisoli</name>
    <dbReference type="NCBI Taxonomy" id="1578198"/>
    <lineage>
        <taxon>Bacteria</taxon>
        <taxon>Bacillati</taxon>
        <taxon>Bacillota</taxon>
        <taxon>Bacilli</taxon>
        <taxon>Bacillales</taxon>
        <taxon>Bacillaceae</taxon>
        <taxon>Neobacillus</taxon>
    </lineage>
</organism>
<dbReference type="Pfam" id="PF01522">
    <property type="entry name" value="Polysacc_deac_1"/>
    <property type="match status" value="1"/>
</dbReference>
<evidence type="ECO:0000256" key="2">
    <source>
        <dbReference type="SAM" id="Phobius"/>
    </source>
</evidence>
<dbReference type="CDD" id="cd10944">
    <property type="entry name" value="CE4_SmPgdA_like"/>
    <property type="match status" value="1"/>
</dbReference>
<dbReference type="GO" id="GO:0016810">
    <property type="term" value="F:hydrolase activity, acting on carbon-nitrogen (but not peptide) bonds"/>
    <property type="evidence" value="ECO:0007669"/>
    <property type="project" value="InterPro"/>
</dbReference>
<evidence type="ECO:0000256" key="1">
    <source>
        <dbReference type="SAM" id="MobiDB-lite"/>
    </source>
</evidence>
<dbReference type="SUPFAM" id="SSF88713">
    <property type="entry name" value="Glycoside hydrolase/deacetylase"/>
    <property type="match status" value="1"/>
</dbReference>
<dbReference type="EMBL" id="QWEG01000002">
    <property type="protein sequence ID" value="RHW42679.1"/>
    <property type="molecule type" value="Genomic_DNA"/>
</dbReference>
<dbReference type="AlphaFoldDB" id="A0A417YY47"/>
<comment type="caution">
    <text evidence="4">The sequence shown here is derived from an EMBL/GenBank/DDBJ whole genome shotgun (WGS) entry which is preliminary data.</text>
</comment>
<keyword evidence="2" id="KW-1133">Transmembrane helix</keyword>
<name>A0A417YY47_9BACI</name>
<dbReference type="PANTHER" id="PTHR10587:SF125">
    <property type="entry name" value="POLYSACCHARIDE DEACETYLASE YHEN-RELATED"/>
    <property type="match status" value="1"/>
</dbReference>
<evidence type="ECO:0000313" key="5">
    <source>
        <dbReference type="Proteomes" id="UP000284416"/>
    </source>
</evidence>
<protein>
    <submittedName>
        <fullName evidence="4">Polysaccharide deacetylase</fullName>
    </submittedName>
</protein>
<feature type="region of interest" description="Disordered" evidence="1">
    <location>
        <begin position="58"/>
        <end position="136"/>
    </location>
</feature>
<feature type="compositionally biased region" description="Low complexity" evidence="1">
    <location>
        <begin position="101"/>
        <end position="127"/>
    </location>
</feature>